<dbReference type="CDD" id="cd00209">
    <property type="entry name" value="DHFR"/>
    <property type="match status" value="1"/>
</dbReference>
<dbReference type="InterPro" id="IPR024072">
    <property type="entry name" value="DHFR-like_dom_sf"/>
</dbReference>
<name>A0A0R1UDR7_9LACO</name>
<evidence type="ECO:0000256" key="2">
    <source>
        <dbReference type="ARBA" id="ARBA00009539"/>
    </source>
</evidence>
<dbReference type="GO" id="GO:0005829">
    <property type="term" value="C:cytosol"/>
    <property type="evidence" value="ECO:0007669"/>
    <property type="project" value="TreeGrafter"/>
</dbReference>
<dbReference type="InterPro" id="IPR001796">
    <property type="entry name" value="DHFR_dom"/>
</dbReference>
<dbReference type="GO" id="GO:0006730">
    <property type="term" value="P:one-carbon metabolic process"/>
    <property type="evidence" value="ECO:0007669"/>
    <property type="project" value="UniProtKB-KW"/>
</dbReference>
<protein>
    <recommendedName>
        <fullName evidence="3 7">Dihydrofolate reductase</fullName>
        <ecNumber evidence="3 7">1.5.1.3</ecNumber>
    </recommendedName>
</protein>
<dbReference type="PRINTS" id="PR00070">
    <property type="entry name" value="DHFR"/>
</dbReference>
<evidence type="ECO:0000256" key="5">
    <source>
        <dbReference type="ARBA" id="ARBA00022857"/>
    </source>
</evidence>
<dbReference type="AlphaFoldDB" id="A0A0R1UDR7"/>
<comment type="function">
    <text evidence="7">Key enzyme in folate metabolism. Catalyzes an essential reaction for de novo glycine and purine synthesis, and for DNA precursor synthesis.</text>
</comment>
<dbReference type="UniPathway" id="UPA00077">
    <property type="reaction ID" value="UER00158"/>
</dbReference>
<evidence type="ECO:0000313" key="9">
    <source>
        <dbReference type="EMBL" id="KRL89155.1"/>
    </source>
</evidence>
<evidence type="ECO:0000256" key="4">
    <source>
        <dbReference type="ARBA" id="ARBA00022563"/>
    </source>
</evidence>
<reference evidence="9 10" key="1">
    <citation type="journal article" date="2015" name="Genome Announc.">
        <title>Expanding the biotechnology potential of lactobacilli through comparative genomics of 213 strains and associated genera.</title>
        <authorList>
            <person name="Sun Z."/>
            <person name="Harris H.M."/>
            <person name="McCann A."/>
            <person name="Guo C."/>
            <person name="Argimon S."/>
            <person name="Zhang W."/>
            <person name="Yang X."/>
            <person name="Jeffery I.B."/>
            <person name="Cooney J.C."/>
            <person name="Kagawa T.F."/>
            <person name="Liu W."/>
            <person name="Song Y."/>
            <person name="Salvetti E."/>
            <person name="Wrobel A."/>
            <person name="Rasinkangas P."/>
            <person name="Parkhill J."/>
            <person name="Rea M.C."/>
            <person name="O'Sullivan O."/>
            <person name="Ritari J."/>
            <person name="Douillard F.P."/>
            <person name="Paul Ross R."/>
            <person name="Yang R."/>
            <person name="Briner A.E."/>
            <person name="Felis G.E."/>
            <person name="de Vos W.M."/>
            <person name="Barrangou R."/>
            <person name="Klaenhammer T.R."/>
            <person name="Caufield P.W."/>
            <person name="Cui Y."/>
            <person name="Zhang H."/>
            <person name="O'Toole P.W."/>
        </authorList>
    </citation>
    <scope>NUCLEOTIDE SEQUENCE [LARGE SCALE GENOMIC DNA]</scope>
    <source>
        <strain evidence="9 10">DSM 15946</strain>
    </source>
</reference>
<comment type="similarity">
    <text evidence="2 7">Belongs to the dihydrofolate reductase family.</text>
</comment>
<comment type="caution">
    <text evidence="9">The sequence shown here is derived from an EMBL/GenBank/DDBJ whole genome shotgun (WGS) entry which is preliminary data.</text>
</comment>
<sequence>MEISMIWAEDEAGWIGKAQAMPWHLSADLKHFKSVTSGHPIIMGATTFLSLGRRPLPNRTNVVVTHRTLATAGIEVVHSLTELRNWLAQTTAEEVFIIGGANLYAQMLPQVTRLYRTVITGDHQGDTKIPVIPYHEFTLVSKTAPAKEGDAEYSFELWQRQLDVQ</sequence>
<accession>A0A0R1UDR7</accession>
<comment type="pathway">
    <text evidence="1 7">Cofactor biosynthesis; tetrahydrofolate biosynthesis; 5,6,7,8-tetrahydrofolate from 7,8-dihydrofolate: step 1/1.</text>
</comment>
<dbReference type="GO" id="GO:0050661">
    <property type="term" value="F:NADP binding"/>
    <property type="evidence" value="ECO:0007669"/>
    <property type="project" value="InterPro"/>
</dbReference>
<dbReference type="GO" id="GO:0046655">
    <property type="term" value="P:folic acid metabolic process"/>
    <property type="evidence" value="ECO:0007669"/>
    <property type="project" value="TreeGrafter"/>
</dbReference>
<proteinExistence type="inferred from homology"/>
<dbReference type="PANTHER" id="PTHR48069">
    <property type="entry name" value="DIHYDROFOLATE REDUCTASE"/>
    <property type="match status" value="1"/>
</dbReference>
<dbReference type="RefSeq" id="WP_235807601.1">
    <property type="nucleotide sequence ID" value="NZ_AZFK01000053.1"/>
</dbReference>
<dbReference type="EMBL" id="AZFK01000053">
    <property type="protein sequence ID" value="KRL89155.1"/>
    <property type="molecule type" value="Genomic_DNA"/>
</dbReference>
<evidence type="ECO:0000259" key="8">
    <source>
        <dbReference type="PROSITE" id="PS51330"/>
    </source>
</evidence>
<dbReference type="Gene3D" id="3.40.430.10">
    <property type="entry name" value="Dihydrofolate Reductase, subunit A"/>
    <property type="match status" value="1"/>
</dbReference>
<comment type="catalytic activity">
    <reaction evidence="7">
        <text>(6S)-5,6,7,8-tetrahydrofolate + NADP(+) = 7,8-dihydrofolate + NADPH + H(+)</text>
        <dbReference type="Rhea" id="RHEA:15009"/>
        <dbReference type="ChEBI" id="CHEBI:15378"/>
        <dbReference type="ChEBI" id="CHEBI:57451"/>
        <dbReference type="ChEBI" id="CHEBI:57453"/>
        <dbReference type="ChEBI" id="CHEBI:57783"/>
        <dbReference type="ChEBI" id="CHEBI:58349"/>
        <dbReference type="EC" id="1.5.1.3"/>
    </reaction>
</comment>
<dbReference type="GO" id="GO:0004146">
    <property type="term" value="F:dihydrofolate reductase activity"/>
    <property type="evidence" value="ECO:0007669"/>
    <property type="project" value="UniProtKB-EC"/>
</dbReference>
<evidence type="ECO:0000256" key="7">
    <source>
        <dbReference type="PIRNR" id="PIRNR000194"/>
    </source>
</evidence>
<dbReference type="PANTHER" id="PTHR48069:SF3">
    <property type="entry name" value="DIHYDROFOLATE REDUCTASE"/>
    <property type="match status" value="1"/>
</dbReference>
<dbReference type="PROSITE" id="PS51330">
    <property type="entry name" value="DHFR_2"/>
    <property type="match status" value="1"/>
</dbReference>
<dbReference type="Pfam" id="PF00186">
    <property type="entry name" value="DHFR_1"/>
    <property type="match status" value="1"/>
</dbReference>
<dbReference type="Proteomes" id="UP000050816">
    <property type="component" value="Unassembled WGS sequence"/>
</dbReference>
<evidence type="ECO:0000313" key="10">
    <source>
        <dbReference type="Proteomes" id="UP000050816"/>
    </source>
</evidence>
<keyword evidence="5 7" id="KW-0521">NADP</keyword>
<keyword evidence="6 7" id="KW-0560">Oxidoreductase</keyword>
<feature type="domain" description="DHFR" evidence="8">
    <location>
        <begin position="2"/>
        <end position="160"/>
    </location>
</feature>
<evidence type="ECO:0000256" key="3">
    <source>
        <dbReference type="ARBA" id="ARBA00012856"/>
    </source>
</evidence>
<evidence type="ECO:0000256" key="6">
    <source>
        <dbReference type="ARBA" id="ARBA00023002"/>
    </source>
</evidence>
<dbReference type="PATRIC" id="fig|1423760.3.peg.1970"/>
<dbReference type="GO" id="GO:0046654">
    <property type="term" value="P:tetrahydrofolate biosynthetic process"/>
    <property type="evidence" value="ECO:0007669"/>
    <property type="project" value="UniProtKB-UniPathway"/>
</dbReference>
<dbReference type="GO" id="GO:0046452">
    <property type="term" value="P:dihydrofolate metabolic process"/>
    <property type="evidence" value="ECO:0007669"/>
    <property type="project" value="TreeGrafter"/>
</dbReference>
<dbReference type="EC" id="1.5.1.3" evidence="3 7"/>
<dbReference type="PIRSF" id="PIRSF000194">
    <property type="entry name" value="DHFR"/>
    <property type="match status" value="1"/>
</dbReference>
<evidence type="ECO:0000256" key="1">
    <source>
        <dbReference type="ARBA" id="ARBA00004903"/>
    </source>
</evidence>
<keyword evidence="4 7" id="KW-0554">One-carbon metabolism</keyword>
<organism evidence="9 10">
    <name type="scientific">Limosilactobacillus ingluviei DSM 15946</name>
    <dbReference type="NCBI Taxonomy" id="1423760"/>
    <lineage>
        <taxon>Bacteria</taxon>
        <taxon>Bacillati</taxon>
        <taxon>Bacillota</taxon>
        <taxon>Bacilli</taxon>
        <taxon>Lactobacillales</taxon>
        <taxon>Lactobacillaceae</taxon>
        <taxon>Limosilactobacillus</taxon>
    </lineage>
</organism>
<dbReference type="SUPFAM" id="SSF53597">
    <property type="entry name" value="Dihydrofolate reductase-like"/>
    <property type="match status" value="1"/>
</dbReference>
<gene>
    <name evidence="9" type="ORF">FC43_GL001882</name>
</gene>
<dbReference type="InterPro" id="IPR012259">
    <property type="entry name" value="DHFR"/>
</dbReference>